<protein>
    <submittedName>
        <fullName evidence="1">Uncharacterized protein</fullName>
    </submittedName>
</protein>
<dbReference type="Proteomes" id="UP001180481">
    <property type="component" value="Chromosome"/>
</dbReference>
<keyword evidence="2" id="KW-1185">Reference proteome</keyword>
<accession>A0ABY9RD66</accession>
<organism evidence="1 2">
    <name type="scientific">Flavobacterium nakdongensis</name>
    <dbReference type="NCBI Taxonomy" id="3073563"/>
    <lineage>
        <taxon>Bacteria</taxon>
        <taxon>Pseudomonadati</taxon>
        <taxon>Bacteroidota</taxon>
        <taxon>Flavobacteriia</taxon>
        <taxon>Flavobacteriales</taxon>
        <taxon>Flavobacteriaceae</taxon>
        <taxon>Flavobacterium</taxon>
    </lineage>
</organism>
<evidence type="ECO:0000313" key="2">
    <source>
        <dbReference type="Proteomes" id="UP001180481"/>
    </source>
</evidence>
<sequence>MNPVRAGIVSNIEDYIYSSASNYVNGTGIIEIELLEIPKVDVLKPSSFDKYISQK</sequence>
<gene>
    <name evidence="1" type="ORF">RF683_04900</name>
</gene>
<proteinExistence type="predicted"/>
<dbReference type="Gene3D" id="3.30.70.1290">
    <property type="entry name" value="Transposase IS200-like"/>
    <property type="match status" value="1"/>
</dbReference>
<reference evidence="1" key="1">
    <citation type="submission" date="2023-09" db="EMBL/GenBank/DDBJ databases">
        <title>Flavobacterium sp. 20NA77.7 isolated from freshwater.</title>
        <authorList>
            <person name="Le V."/>
            <person name="Ko S.-R."/>
            <person name="Ahn C.-Y."/>
            <person name="Oh H.-M."/>
        </authorList>
    </citation>
    <scope>NUCLEOTIDE SEQUENCE</scope>
    <source>
        <strain evidence="1">20NA77.7</strain>
    </source>
</reference>
<evidence type="ECO:0000313" key="1">
    <source>
        <dbReference type="EMBL" id="WMW78784.1"/>
    </source>
</evidence>
<name>A0ABY9RD66_9FLAO</name>
<dbReference type="RefSeq" id="WP_309533075.1">
    <property type="nucleotide sequence ID" value="NZ_CP133721.1"/>
</dbReference>
<dbReference type="InterPro" id="IPR036515">
    <property type="entry name" value="Transposase_17_sf"/>
</dbReference>
<dbReference type="EMBL" id="CP133721">
    <property type="protein sequence ID" value="WMW78784.1"/>
    <property type="molecule type" value="Genomic_DNA"/>
</dbReference>